<name>A0A6J4JGQ9_9PROT</name>
<proteinExistence type="predicted"/>
<feature type="compositionally biased region" description="Basic residues" evidence="1">
    <location>
        <begin position="60"/>
        <end position="75"/>
    </location>
</feature>
<feature type="region of interest" description="Disordered" evidence="1">
    <location>
        <begin position="1"/>
        <end position="116"/>
    </location>
</feature>
<feature type="non-terminal residue" evidence="2">
    <location>
        <position position="116"/>
    </location>
</feature>
<reference evidence="2" key="1">
    <citation type="submission" date="2020-02" db="EMBL/GenBank/DDBJ databases">
        <authorList>
            <person name="Meier V. D."/>
        </authorList>
    </citation>
    <scope>NUCLEOTIDE SEQUENCE</scope>
    <source>
        <strain evidence="2">AVDCRST_MAG08</strain>
    </source>
</reference>
<feature type="non-terminal residue" evidence="2">
    <location>
        <position position="1"/>
    </location>
</feature>
<feature type="compositionally biased region" description="Basic and acidic residues" evidence="1">
    <location>
        <begin position="90"/>
        <end position="101"/>
    </location>
</feature>
<accession>A0A6J4JGQ9</accession>
<dbReference type="AlphaFoldDB" id="A0A6J4JGQ9"/>
<evidence type="ECO:0000313" key="2">
    <source>
        <dbReference type="EMBL" id="CAA9280157.1"/>
    </source>
</evidence>
<sequence length="116" mass="12201">RLRAGEDGDERRGVALGEGHAQGHGLPRRAQQAGADHRGRGAAHRQPGAGGRGQAAPPVHHLRGGRAGARGRRAVHLLQRHDRRGGRGARPGEGEREHLRPFDAGGTGIRAGREGL</sequence>
<organism evidence="2">
    <name type="scientific">uncultured Acetobacteraceae bacterium</name>
    <dbReference type="NCBI Taxonomy" id="169975"/>
    <lineage>
        <taxon>Bacteria</taxon>
        <taxon>Pseudomonadati</taxon>
        <taxon>Pseudomonadota</taxon>
        <taxon>Alphaproteobacteria</taxon>
        <taxon>Acetobacterales</taxon>
        <taxon>Acetobacteraceae</taxon>
        <taxon>environmental samples</taxon>
    </lineage>
</organism>
<protein>
    <submittedName>
        <fullName evidence="2">Transcription antitermination protein NusG</fullName>
    </submittedName>
</protein>
<gene>
    <name evidence="2" type="ORF">AVDCRST_MAG08-3680</name>
</gene>
<dbReference type="EMBL" id="CADCTG010000281">
    <property type="protein sequence ID" value="CAA9280157.1"/>
    <property type="molecule type" value="Genomic_DNA"/>
</dbReference>
<evidence type="ECO:0000256" key="1">
    <source>
        <dbReference type="SAM" id="MobiDB-lite"/>
    </source>
</evidence>
<feature type="compositionally biased region" description="Basic and acidic residues" evidence="1">
    <location>
        <begin position="1"/>
        <end position="13"/>
    </location>
</feature>